<dbReference type="CDD" id="cd10228">
    <property type="entry name" value="ASKHA_NBD_HSP70_HSPA4_like"/>
    <property type="match status" value="1"/>
</dbReference>
<feature type="region of interest" description="Disordered" evidence="4">
    <location>
        <begin position="817"/>
        <end position="869"/>
    </location>
</feature>
<dbReference type="Gene3D" id="2.60.34.10">
    <property type="entry name" value="Substrate Binding Domain Of DNAk, Chain A, domain 1"/>
    <property type="match status" value="1"/>
</dbReference>
<evidence type="ECO:0000256" key="3">
    <source>
        <dbReference type="ARBA" id="ARBA00022840"/>
    </source>
</evidence>
<proteinExistence type="inferred from homology"/>
<dbReference type="Gene3D" id="1.20.1270.10">
    <property type="match status" value="1"/>
</dbReference>
<dbReference type="Proteomes" id="UP001153737">
    <property type="component" value="Chromosome 3"/>
</dbReference>
<evidence type="ECO:0000256" key="1">
    <source>
        <dbReference type="ARBA" id="ARBA00007381"/>
    </source>
</evidence>
<evidence type="ECO:0000256" key="2">
    <source>
        <dbReference type="ARBA" id="ARBA00022741"/>
    </source>
</evidence>
<evidence type="ECO:0000256" key="4">
    <source>
        <dbReference type="SAM" id="MobiDB-lite"/>
    </source>
</evidence>
<dbReference type="AlphaFoldDB" id="A0A9P0DN88"/>
<dbReference type="PANTHER" id="PTHR45639:SF4">
    <property type="entry name" value="HSC70CB, ISOFORM G"/>
    <property type="match status" value="1"/>
</dbReference>
<dbReference type="PROSITE" id="PS01036">
    <property type="entry name" value="HSP70_3"/>
    <property type="match status" value="1"/>
</dbReference>
<protein>
    <recommendedName>
        <fullName evidence="7">Heat shock 70 kDa protein 4</fullName>
    </recommendedName>
</protein>
<dbReference type="Gene3D" id="3.90.640.10">
    <property type="entry name" value="Actin, Chain A, domain 4"/>
    <property type="match status" value="1"/>
</dbReference>
<dbReference type="PRINTS" id="PR00301">
    <property type="entry name" value="HEATSHOCK70"/>
</dbReference>
<evidence type="ECO:0008006" key="7">
    <source>
        <dbReference type="Google" id="ProtNLM"/>
    </source>
</evidence>
<dbReference type="EMBL" id="OU896709">
    <property type="protein sequence ID" value="CAH1159650.1"/>
    <property type="molecule type" value="Genomic_DNA"/>
</dbReference>
<dbReference type="FunFam" id="1.20.1270.10:FF:000002">
    <property type="entry name" value="Heat shock 70 kDa protein 4"/>
    <property type="match status" value="1"/>
</dbReference>
<feature type="region of interest" description="Disordered" evidence="4">
    <location>
        <begin position="555"/>
        <end position="611"/>
    </location>
</feature>
<dbReference type="SUPFAM" id="SSF100934">
    <property type="entry name" value="Heat shock protein 70kD (HSP70), C-terminal subdomain"/>
    <property type="match status" value="2"/>
</dbReference>
<dbReference type="FunFam" id="3.90.640.10:FF:000004">
    <property type="entry name" value="Heat shock 70 kDa protein 4"/>
    <property type="match status" value="1"/>
</dbReference>
<dbReference type="GO" id="GO:0005634">
    <property type="term" value="C:nucleus"/>
    <property type="evidence" value="ECO:0007669"/>
    <property type="project" value="TreeGrafter"/>
</dbReference>
<dbReference type="InterPro" id="IPR043129">
    <property type="entry name" value="ATPase_NBD"/>
</dbReference>
<keyword evidence="6" id="KW-1185">Reference proteome</keyword>
<dbReference type="FunFam" id="3.30.420.40:FF:000171">
    <property type="entry name" value="Heat shock 70 kDa protein 4"/>
    <property type="match status" value="2"/>
</dbReference>
<dbReference type="GO" id="GO:0140662">
    <property type="term" value="F:ATP-dependent protein folding chaperone"/>
    <property type="evidence" value="ECO:0007669"/>
    <property type="project" value="InterPro"/>
</dbReference>
<dbReference type="Gene3D" id="3.30.420.40">
    <property type="match status" value="3"/>
</dbReference>
<dbReference type="OrthoDB" id="434160at2759"/>
<organism evidence="5 6">
    <name type="scientific">Phaedon cochleariae</name>
    <name type="common">Mustard beetle</name>
    <dbReference type="NCBI Taxonomy" id="80249"/>
    <lineage>
        <taxon>Eukaryota</taxon>
        <taxon>Metazoa</taxon>
        <taxon>Ecdysozoa</taxon>
        <taxon>Arthropoda</taxon>
        <taxon>Hexapoda</taxon>
        <taxon>Insecta</taxon>
        <taxon>Pterygota</taxon>
        <taxon>Neoptera</taxon>
        <taxon>Endopterygota</taxon>
        <taxon>Coleoptera</taxon>
        <taxon>Polyphaga</taxon>
        <taxon>Cucujiformia</taxon>
        <taxon>Chrysomeloidea</taxon>
        <taxon>Chrysomelidae</taxon>
        <taxon>Chrysomelinae</taxon>
        <taxon>Chrysomelini</taxon>
        <taxon>Phaedon</taxon>
    </lineage>
</organism>
<comment type="similarity">
    <text evidence="1">Belongs to the heat shock protein 70 family.</text>
</comment>
<accession>A0A9P0DN88</accession>
<dbReference type="GO" id="GO:0005829">
    <property type="term" value="C:cytosol"/>
    <property type="evidence" value="ECO:0007669"/>
    <property type="project" value="TreeGrafter"/>
</dbReference>
<dbReference type="SUPFAM" id="SSF100920">
    <property type="entry name" value="Heat shock protein 70kD (HSP70), peptide-binding domain"/>
    <property type="match status" value="1"/>
</dbReference>
<dbReference type="InterPro" id="IPR029047">
    <property type="entry name" value="HSP70_peptide-bd_sf"/>
</dbReference>
<reference evidence="5" key="2">
    <citation type="submission" date="2022-10" db="EMBL/GenBank/DDBJ databases">
        <authorList>
            <consortium name="ENA_rothamsted_submissions"/>
            <consortium name="culmorum"/>
            <person name="King R."/>
        </authorList>
    </citation>
    <scope>NUCLEOTIDE SEQUENCE</scope>
</reference>
<evidence type="ECO:0000313" key="6">
    <source>
        <dbReference type="Proteomes" id="UP001153737"/>
    </source>
</evidence>
<keyword evidence="3" id="KW-0067">ATP-binding</keyword>
<feature type="compositionally biased region" description="Low complexity" evidence="4">
    <location>
        <begin position="843"/>
        <end position="852"/>
    </location>
</feature>
<dbReference type="PANTHER" id="PTHR45639">
    <property type="entry name" value="HSC70CB, ISOFORM G-RELATED"/>
    <property type="match status" value="1"/>
</dbReference>
<keyword evidence="2" id="KW-0547">Nucleotide-binding</keyword>
<dbReference type="FunFam" id="3.30.30.30:FF:000002">
    <property type="entry name" value="Heat shock 70 kDa protein 4"/>
    <property type="match status" value="1"/>
</dbReference>
<feature type="compositionally biased region" description="Gly residues" evidence="4">
    <location>
        <begin position="589"/>
        <end position="598"/>
    </location>
</feature>
<feature type="compositionally biased region" description="Basic and acidic residues" evidence="4">
    <location>
        <begin position="563"/>
        <end position="572"/>
    </location>
</feature>
<dbReference type="InterPro" id="IPR029048">
    <property type="entry name" value="HSP70_C_sf"/>
</dbReference>
<dbReference type="GO" id="GO:0005524">
    <property type="term" value="F:ATP binding"/>
    <property type="evidence" value="ECO:0007669"/>
    <property type="project" value="UniProtKB-KW"/>
</dbReference>
<reference evidence="5" key="1">
    <citation type="submission" date="2022-01" db="EMBL/GenBank/DDBJ databases">
        <authorList>
            <person name="King R."/>
        </authorList>
    </citation>
    <scope>NUCLEOTIDE SEQUENCE</scope>
</reference>
<sequence>MAAMSVIGIDLGNESCYVAVAKAGGIETIANDYSLRATPSFVAFSGKNRILGVAAKNQQVTNMKNTVYGLKRLLGRKFRDPHVQKEIPMLPFTVVEEKNGGIGIKVNYLNEEHKFSPEQCLAMLLTKLKEVATTALQTPINDCVISVPSYFTNNERKALLDSATIAEKCEKSSLFSWFSLATHHTLRFCVILVQTYLFNDQNSPRKMQSMGSFTGFSKAASEQIKAGLNVLRLFNETTATALSYGIYKQDLPAPEEKPRNVVFVDCGHSSLQVSACAFHKGKLRMITTASDANLGGRDFDLLIADHFVEQFKTKAFLRLLGEAEKLKKQMSANSTTLPLNIECFMNDKDVSGTMKRTDMEEIAGHLFERVEITLKRCLSQSGLTVDEIHSVEIVGGSSRIPSIKQLIEKVFKKVPSTTLNQDEAVSRGCALQCAMLSPAIRVREFSVTDVQAYPITVAWDASPGGESAGEIEAFPLNHAAPFSKMLTFYRQEPFSIRARYTGNIPYPDHEIGTWVIKDIRPNADGKAQKVKVKVRVNLHGVMTVSSASLYEAKEAVEPDAPDDDRSPPKEEPTGGEPAEAGEEAPMEANGGGATGGAGAPEEGSDKKKKQTLKSVELPIEALTTGFSQVEINHFTEQEFKMIASDKQEKERADARNALEEYVYELRNKVSSEDELAPFILENDRSALVSQLDDMENWLYEEGEECNKQVYVDRLAQLKAIGEPVQTRKIESDLRPVVVEDFAKSLQLCMKAMELIRTKDPKYAHLTDDDHRKVEEAFKHSYQWLEQSRSKISSAPKHLPPPVTVAQIRQERAAFEQNVNAVLNKPPPKAASPPKEEQPKGEGQANAQANAQADGQSEKTEDNMEWSPTQ</sequence>
<dbReference type="InterPro" id="IPR013126">
    <property type="entry name" value="Hsp_70_fam"/>
</dbReference>
<name>A0A9P0DN88_PHACE</name>
<dbReference type="Pfam" id="PF00012">
    <property type="entry name" value="HSP70"/>
    <property type="match status" value="3"/>
</dbReference>
<dbReference type="InterPro" id="IPR018181">
    <property type="entry name" value="Heat_shock_70_CS"/>
</dbReference>
<dbReference type="SUPFAM" id="SSF53067">
    <property type="entry name" value="Actin-like ATPase domain"/>
    <property type="match status" value="2"/>
</dbReference>
<gene>
    <name evidence="5" type="ORF">PHAECO_LOCUS7752</name>
</gene>
<evidence type="ECO:0000313" key="5">
    <source>
        <dbReference type="EMBL" id="CAH1159650.1"/>
    </source>
</evidence>